<gene>
    <name evidence="1" type="ORF">glt_00149</name>
</gene>
<dbReference type="InterPro" id="IPR036770">
    <property type="entry name" value="Ankyrin_rpt-contain_sf"/>
</dbReference>
<dbReference type="Proteomes" id="UP000241071">
    <property type="component" value="Segment"/>
</dbReference>
<dbReference type="PANTHER" id="PTHR46586:SF3">
    <property type="entry name" value="ANKYRIN REPEAT-CONTAINING PROTEIN"/>
    <property type="match status" value="1"/>
</dbReference>
<dbReference type="EMBL" id="KC008572">
    <property type="protein sequence ID" value="AGF84958.1"/>
    <property type="molecule type" value="Genomic_DNA"/>
</dbReference>
<dbReference type="SUPFAM" id="SSF140860">
    <property type="entry name" value="Pseudo ankyrin repeat-like"/>
    <property type="match status" value="2"/>
</dbReference>
<accession>M1PG61</accession>
<reference evidence="1 2" key="1">
    <citation type="submission" date="2012-10" db="EMBL/GenBank/DDBJ databases">
        <title>Complete genome sequence of Moumouvirus goulette.</title>
        <authorList>
            <person name="Fournous G."/>
            <person name="Bougalmi M."/>
            <person name="Colson P."/>
        </authorList>
    </citation>
    <scope>NUCLEOTIDE SEQUENCE [LARGE SCALE GENOMIC DNA]</scope>
</reference>
<dbReference type="InterPro" id="IPR052050">
    <property type="entry name" value="SecEffector_AnkRepeat"/>
</dbReference>
<evidence type="ECO:0000313" key="1">
    <source>
        <dbReference type="EMBL" id="AGF84958.1"/>
    </source>
</evidence>
<dbReference type="PANTHER" id="PTHR46586">
    <property type="entry name" value="ANKYRIN REPEAT-CONTAINING PROTEIN"/>
    <property type="match status" value="1"/>
</dbReference>
<dbReference type="Gene3D" id="1.25.40.20">
    <property type="entry name" value="Ankyrin repeat-containing domain"/>
    <property type="match status" value="1"/>
</dbReference>
<sequence length="512" mass="61162">MYILVAGNNKEYFENLVTENNLLVNDNGYYYSKSQKQYTTIQVTKIKHITHFYEDGTDISIVDLPLDHKKFRMKKLKSYKLWEVNMFKFGEKYSLYDLSTYEIFGLKFEDNKYIMDHASYDNKIEFLDWFVNSNYPPHYSEKSLNWASECGNINILNWWLKSGLQPKYTSNAIDLASFNCHIDVLDWWLNSGLELKYTKTSMNFVYDNNICYFGTEIQINILNWWLNSNLKLFYDEEAIDMASEEGFIDILNWWLESGLELKYTSDTIDFASNYGKLDVLDWWLKSGLELKYTSDSLDYIFDVNNSFELLNWWINSGLEVKYTDKFITKLIRAGNIEILNLMKNHNLQIKCGENILDEIYYANILDWWIDNNLLISYSEKSMDYADIEMLNWWFKSGLPLKYSAFSMDYHYLNYFDDDYINNDNKHIEKLNWWVDSGLSLKYSEIAIDFAFSLNKIVILNWWYNSGLPLKYSKHSIVNTMDKKKKECNIDTINWWREHNLPESYICNIKLDL</sequence>
<proteinExistence type="predicted"/>
<protein>
    <submittedName>
        <fullName evidence="1">Repeat protein</fullName>
    </submittedName>
</protein>
<keyword evidence="2" id="KW-1185">Reference proteome</keyword>
<evidence type="ECO:0000313" key="2">
    <source>
        <dbReference type="Proteomes" id="UP000241071"/>
    </source>
</evidence>
<organism evidence="1 2">
    <name type="scientific">Moumouvirus goulette</name>
    <dbReference type="NCBI Taxonomy" id="1247379"/>
    <lineage>
        <taxon>Viruses</taxon>
        <taxon>Varidnaviria</taxon>
        <taxon>Bamfordvirae</taxon>
        <taxon>Nucleocytoviricota</taxon>
        <taxon>Megaviricetes</taxon>
        <taxon>Imitervirales</taxon>
        <taxon>Mimiviridae</taxon>
        <taxon>Megamimivirinae</taxon>
        <taxon>Moumouvirus</taxon>
        <taxon>Moumouvirus goulettemassiliense</taxon>
    </lineage>
</organism>
<name>M1PG61_9VIRU</name>